<proteinExistence type="predicted"/>
<evidence type="ECO:0000313" key="1">
    <source>
        <dbReference type="EMBL" id="KKM85556.1"/>
    </source>
</evidence>
<accession>A0A0F9LEA2</accession>
<gene>
    <name evidence="1" type="ORF">LCGC14_1287870</name>
</gene>
<dbReference type="AlphaFoldDB" id="A0A0F9LEA2"/>
<reference evidence="1" key="1">
    <citation type="journal article" date="2015" name="Nature">
        <title>Complex archaea that bridge the gap between prokaryotes and eukaryotes.</title>
        <authorList>
            <person name="Spang A."/>
            <person name="Saw J.H."/>
            <person name="Jorgensen S.L."/>
            <person name="Zaremba-Niedzwiedzka K."/>
            <person name="Martijn J."/>
            <person name="Lind A.E."/>
            <person name="van Eijk R."/>
            <person name="Schleper C."/>
            <person name="Guy L."/>
            <person name="Ettema T.J."/>
        </authorList>
    </citation>
    <scope>NUCLEOTIDE SEQUENCE</scope>
</reference>
<comment type="caution">
    <text evidence="1">The sequence shown here is derived from an EMBL/GenBank/DDBJ whole genome shotgun (WGS) entry which is preliminary data.</text>
</comment>
<name>A0A0F9LEA2_9ZZZZ</name>
<protein>
    <submittedName>
        <fullName evidence="1">Uncharacterized protein</fullName>
    </submittedName>
</protein>
<dbReference type="EMBL" id="LAZR01007390">
    <property type="protein sequence ID" value="KKM85556.1"/>
    <property type="molecule type" value="Genomic_DNA"/>
</dbReference>
<organism evidence="1">
    <name type="scientific">marine sediment metagenome</name>
    <dbReference type="NCBI Taxonomy" id="412755"/>
    <lineage>
        <taxon>unclassified sequences</taxon>
        <taxon>metagenomes</taxon>
        <taxon>ecological metagenomes</taxon>
    </lineage>
</organism>
<sequence>MFLLEAAKPKIKVYRPQKQGDRWLLRADIEIAGERIELQANASAGLSDRARSWYNQAAARFAESVGYDKHGIGVFADVPSVASAMGYAPVVPRDHDISEAARLYFAGGQGDPEAEQLIEDIYARAWRDPEAQNALDCLMLIESAMFERDRLDMGDVMMDAAGGSPHAQRVLAALYQVSTAGEPTRLSWWIDDYVQNPRRMVQDLTLAAGDEIYARLVSPVLKLDTGVRRVSPGLPPMSRTWGEIQGGWR</sequence>